<protein>
    <submittedName>
        <fullName evidence="1">S-adenosyl-L-methionine-dependent methyltransferase</fullName>
    </submittedName>
</protein>
<reference evidence="1" key="1">
    <citation type="journal article" date="2020" name="Stud. Mycol.">
        <title>101 Dothideomycetes genomes: a test case for predicting lifestyles and emergence of pathogens.</title>
        <authorList>
            <person name="Haridas S."/>
            <person name="Albert R."/>
            <person name="Binder M."/>
            <person name="Bloem J."/>
            <person name="Labutti K."/>
            <person name="Salamov A."/>
            <person name="Andreopoulos B."/>
            <person name="Baker S."/>
            <person name="Barry K."/>
            <person name="Bills G."/>
            <person name="Bluhm B."/>
            <person name="Cannon C."/>
            <person name="Castanera R."/>
            <person name="Culley D."/>
            <person name="Daum C."/>
            <person name="Ezra D."/>
            <person name="Gonzalez J."/>
            <person name="Henrissat B."/>
            <person name="Kuo A."/>
            <person name="Liang C."/>
            <person name="Lipzen A."/>
            <person name="Lutzoni F."/>
            <person name="Magnuson J."/>
            <person name="Mondo S."/>
            <person name="Nolan M."/>
            <person name="Ohm R."/>
            <person name="Pangilinan J."/>
            <person name="Park H.-J."/>
            <person name="Ramirez L."/>
            <person name="Alfaro M."/>
            <person name="Sun H."/>
            <person name="Tritt A."/>
            <person name="Yoshinaga Y."/>
            <person name="Zwiers L.-H."/>
            <person name="Turgeon B."/>
            <person name="Goodwin S."/>
            <person name="Spatafora J."/>
            <person name="Crous P."/>
            <person name="Grigoriev I."/>
        </authorList>
    </citation>
    <scope>NUCLEOTIDE SEQUENCE</scope>
    <source>
        <strain evidence="1">ATCC 200398</strain>
    </source>
</reference>
<accession>A0ACB6QU00</accession>
<name>A0ACB6QU00_9PLEO</name>
<keyword evidence="1" id="KW-0489">Methyltransferase</keyword>
<evidence type="ECO:0000313" key="2">
    <source>
        <dbReference type="Proteomes" id="UP000799755"/>
    </source>
</evidence>
<dbReference type="EMBL" id="MU003508">
    <property type="protein sequence ID" value="KAF2470458.1"/>
    <property type="molecule type" value="Genomic_DNA"/>
</dbReference>
<comment type="caution">
    <text evidence="1">The sequence shown here is derived from an EMBL/GenBank/DDBJ whole genome shotgun (WGS) entry which is preliminary data.</text>
</comment>
<keyword evidence="2" id="KW-1185">Reference proteome</keyword>
<keyword evidence="1" id="KW-0808">Transferase</keyword>
<evidence type="ECO:0000313" key="1">
    <source>
        <dbReference type="EMBL" id="KAF2470458.1"/>
    </source>
</evidence>
<proteinExistence type="predicted"/>
<dbReference type="Proteomes" id="UP000799755">
    <property type="component" value="Unassembled WGS sequence"/>
</dbReference>
<sequence length="639" mass="72984">MSSTLPFRIRPITSRYRNNVFIQSRSAATSGAKKRDTAHWTPEKLRVNPKYPLAQDLYETTRPAYYVRTNTRGYAVHMRSQIVSPDLCDDVLKYIGPSLEKHKGCDILDLNPGAGLWSSKLHDFLQPRSHILLESQPDKYERFLRRLADKPDSTYKLVVGDAAQHDTIRNLVKEGIFPYQTLKTRDSALRQELNNSLLVTGTFIWDPTLPSFGFSSLGRQLIQHYAMHAWQADTFHAFGPVRSLFWLADEDLTSSLPRSMLHFSGTHFLLDRFTNARQVVTPGHLPRKQGRSTIGRDARYELESLVKAMKATKENGMELPAHRREEIHGFAEDIMRLTNGTGIMSSTETTNYLKEAELSGKSTQGLLFEGAREVYKVDKAQETNPELFWDREAMGGKNRLVVTKEGKKIARDRSSANQNEVYRVAREKAVDIGEDIYHLECNFLKATSKKAKASTREKLDQRNAEFKEALDAISKTIQPAVYMDLDDRLAIRSPVSRLMWDSRPYEPLVVQDDEVWPPHRFALVDFEPKMRPVGYDNEHTEPLIDFANALLRYHNEPLPDALEHLSHGGSELIDQVPALKDPARGGRLDMKHLRVRMLTPEMIDGLCRAWREWPFKPPGSDSPRYFQVSLGGRNKVLNG</sequence>
<organism evidence="1 2">
    <name type="scientific">Lindgomyces ingoldianus</name>
    <dbReference type="NCBI Taxonomy" id="673940"/>
    <lineage>
        <taxon>Eukaryota</taxon>
        <taxon>Fungi</taxon>
        <taxon>Dikarya</taxon>
        <taxon>Ascomycota</taxon>
        <taxon>Pezizomycotina</taxon>
        <taxon>Dothideomycetes</taxon>
        <taxon>Pleosporomycetidae</taxon>
        <taxon>Pleosporales</taxon>
        <taxon>Lindgomycetaceae</taxon>
        <taxon>Lindgomyces</taxon>
    </lineage>
</organism>
<gene>
    <name evidence="1" type="ORF">BDR25DRAFT_287416</name>
</gene>